<dbReference type="InterPro" id="IPR004839">
    <property type="entry name" value="Aminotransferase_I/II_large"/>
</dbReference>
<dbReference type="PANTHER" id="PTHR43795">
    <property type="entry name" value="BIFUNCTIONAL ASPARTATE AMINOTRANSFERASE AND GLUTAMATE/ASPARTATE-PREPHENATE AMINOTRANSFERASE-RELATED"/>
    <property type="match status" value="1"/>
</dbReference>
<gene>
    <name evidence="7" type="ORF">H0G86_010337</name>
</gene>
<dbReference type="PRINTS" id="PR00753">
    <property type="entry name" value="ACCSYNTHASE"/>
</dbReference>
<evidence type="ECO:0000256" key="5">
    <source>
        <dbReference type="ARBA" id="ARBA00022898"/>
    </source>
</evidence>
<dbReference type="Pfam" id="PF00155">
    <property type="entry name" value="Aminotran_1_2"/>
    <property type="match status" value="1"/>
</dbReference>
<keyword evidence="3" id="KW-0032">Aminotransferase</keyword>
<dbReference type="Proteomes" id="UP000826661">
    <property type="component" value="Chromosome V"/>
</dbReference>
<evidence type="ECO:0000313" key="8">
    <source>
        <dbReference type="Proteomes" id="UP000826661"/>
    </source>
</evidence>
<evidence type="ECO:0000256" key="3">
    <source>
        <dbReference type="ARBA" id="ARBA00022576"/>
    </source>
</evidence>
<dbReference type="GO" id="GO:0006520">
    <property type="term" value="P:amino acid metabolic process"/>
    <property type="evidence" value="ECO:0007669"/>
    <property type="project" value="TreeGrafter"/>
</dbReference>
<dbReference type="Gene3D" id="3.90.1150.10">
    <property type="entry name" value="Aspartate Aminotransferase, domain 1"/>
    <property type="match status" value="1"/>
</dbReference>
<proteinExistence type="inferred from homology"/>
<keyword evidence="5" id="KW-0663">Pyridoxal phosphate</keyword>
<dbReference type="GO" id="GO:0030170">
    <property type="term" value="F:pyridoxal phosphate binding"/>
    <property type="evidence" value="ECO:0007669"/>
    <property type="project" value="InterPro"/>
</dbReference>
<feature type="domain" description="Aminotransferase class I/classII large" evidence="6">
    <location>
        <begin position="32"/>
        <end position="399"/>
    </location>
</feature>
<keyword evidence="8" id="KW-1185">Reference proteome</keyword>
<dbReference type="InterPro" id="IPR015421">
    <property type="entry name" value="PyrdxlP-dep_Trfase_major"/>
</dbReference>
<dbReference type="InterPro" id="IPR050478">
    <property type="entry name" value="Ethylene_sulfur-biosynth"/>
</dbReference>
<dbReference type="SUPFAM" id="SSF53383">
    <property type="entry name" value="PLP-dependent transferases"/>
    <property type="match status" value="1"/>
</dbReference>
<dbReference type="PANTHER" id="PTHR43795:SF32">
    <property type="entry name" value="AMINOTRANSFERASE GLII-RELATED"/>
    <property type="match status" value="1"/>
</dbReference>
<evidence type="ECO:0000256" key="4">
    <source>
        <dbReference type="ARBA" id="ARBA00022679"/>
    </source>
</evidence>
<dbReference type="GO" id="GO:0008483">
    <property type="term" value="F:transaminase activity"/>
    <property type="evidence" value="ECO:0007669"/>
    <property type="project" value="UniProtKB-KW"/>
</dbReference>
<dbReference type="EMBL" id="CP075868">
    <property type="protein sequence ID" value="QYT03373.1"/>
    <property type="molecule type" value="Genomic_DNA"/>
</dbReference>
<comment type="similarity">
    <text evidence="2">Belongs to the class-I pyridoxal-phosphate-dependent aminotransferase family.</text>
</comment>
<dbReference type="CDD" id="cd00609">
    <property type="entry name" value="AAT_like"/>
    <property type="match status" value="1"/>
</dbReference>
<evidence type="ECO:0000313" key="7">
    <source>
        <dbReference type="EMBL" id="QYT03373.1"/>
    </source>
</evidence>
<name>A0A8G0LJB1_9HYPO</name>
<reference evidence="7 8" key="1">
    <citation type="journal article" date="2021" name="BMC Genomics">
        <title>Telomere-to-telomere genome assembly of asparaginase-producing Trichoderma simmonsii.</title>
        <authorList>
            <person name="Chung D."/>
            <person name="Kwon Y.M."/>
            <person name="Yang Y."/>
        </authorList>
    </citation>
    <scope>NUCLEOTIDE SEQUENCE [LARGE SCALE GENOMIC DNA]</scope>
    <source>
        <strain evidence="7 8">GH-Sj1</strain>
    </source>
</reference>
<dbReference type="InterPro" id="IPR015424">
    <property type="entry name" value="PyrdxlP-dep_Trfase"/>
</dbReference>
<sequence>MQSTQCEQRNQSIIPSLLSQHGAVLTGDVATVDLSTAENWFLKEMLLEVIRAAQNDLSEEDLAYATGIGGSSKVRNLMAKLFNSYFRPAQSVEASHIVLAAGGSFALTALVEQICNPGDGILIATPYWAGLDISISIHTHGRILPVNVPLDKFFLPESVEYYEEALRTSSMRVKSILLCNPHNPLGQCYPRETLDVMKEFCRRRNLHYISDEVYALSSHHSNTNRAVPFVSALEMDQTGINDQVHIIYSLSKDFGCNGIRVGALITLNKAIRLSAALSTHSQVSSLSTAITSRAILRPSFIEEIADTRRKTLSQAYSVVSSFLYTNQTEFIPAYYGMFVFARLHNLGTDFKAEERLLACLKTSGVSLSTGSSYHFNEAGWFRICYAVPITQLHEGLKRIAFGVRDYLTEMETSLSA</sequence>
<dbReference type="AlphaFoldDB" id="A0A8G0LJB1"/>
<keyword evidence="4" id="KW-0808">Transferase</keyword>
<organism evidence="7 8">
    <name type="scientific">Trichoderma simmonsii</name>
    <dbReference type="NCBI Taxonomy" id="1491479"/>
    <lineage>
        <taxon>Eukaryota</taxon>
        <taxon>Fungi</taxon>
        <taxon>Dikarya</taxon>
        <taxon>Ascomycota</taxon>
        <taxon>Pezizomycotina</taxon>
        <taxon>Sordariomycetes</taxon>
        <taxon>Hypocreomycetidae</taxon>
        <taxon>Hypocreales</taxon>
        <taxon>Hypocreaceae</taxon>
        <taxon>Trichoderma</taxon>
    </lineage>
</organism>
<dbReference type="Gene3D" id="3.40.640.10">
    <property type="entry name" value="Type I PLP-dependent aspartate aminotransferase-like (Major domain)"/>
    <property type="match status" value="1"/>
</dbReference>
<dbReference type="InterPro" id="IPR015422">
    <property type="entry name" value="PyrdxlP-dep_Trfase_small"/>
</dbReference>
<evidence type="ECO:0000259" key="6">
    <source>
        <dbReference type="Pfam" id="PF00155"/>
    </source>
</evidence>
<evidence type="ECO:0000256" key="1">
    <source>
        <dbReference type="ARBA" id="ARBA00001933"/>
    </source>
</evidence>
<evidence type="ECO:0000256" key="2">
    <source>
        <dbReference type="ARBA" id="ARBA00007441"/>
    </source>
</evidence>
<protein>
    <submittedName>
        <fullName evidence="7">Aminotran_1_2 domain-containing protein</fullName>
    </submittedName>
</protein>
<accession>A0A8G0LJB1</accession>
<comment type="cofactor">
    <cofactor evidence="1">
        <name>pyridoxal 5'-phosphate</name>
        <dbReference type="ChEBI" id="CHEBI:597326"/>
    </cofactor>
</comment>